<geneLocation type="mitochondrion" evidence="2"/>
<accession>A0A6H0B7M5</accession>
<evidence type="ECO:0000313" key="2">
    <source>
        <dbReference type="EMBL" id="QIS49096.1"/>
    </source>
</evidence>
<name>A0A6H0B7M5_METRR</name>
<reference evidence="2" key="1">
    <citation type="journal article" date="2020" name="Mitochondrial DNA Part B Resour">
        <title>Complete mitogenome of the entomopathogenic fungus Metarhizium rileyi.</title>
        <authorList>
            <person name="Zhang S."/>
            <person name="Ren L.-Y."/>
            <person name="Zhang Y.-J."/>
        </authorList>
    </citation>
    <scope>NUCLEOTIDE SEQUENCE</scope>
    <source>
        <strain evidence="2">RCEF 4871</strain>
    </source>
</reference>
<feature type="transmembrane region" description="Helical" evidence="1">
    <location>
        <begin position="201"/>
        <end position="226"/>
    </location>
</feature>
<keyword evidence="1" id="KW-0812">Transmembrane</keyword>
<protein>
    <submittedName>
        <fullName evidence="2">Uncharacterized protein</fullName>
    </submittedName>
</protein>
<dbReference type="EMBL" id="MT107156">
    <property type="protein sequence ID" value="QIS49096.1"/>
    <property type="molecule type" value="Genomic_DNA"/>
</dbReference>
<keyword evidence="1" id="KW-0472">Membrane</keyword>
<dbReference type="AlphaFoldDB" id="A0A6H0B7M5"/>
<organism evidence="2">
    <name type="scientific">Metarhizium rileyi (strain RCEF 4871)</name>
    <name type="common">Nomuraea rileyi</name>
    <dbReference type="NCBI Taxonomy" id="1649241"/>
    <lineage>
        <taxon>Eukaryota</taxon>
        <taxon>Fungi</taxon>
        <taxon>Dikarya</taxon>
        <taxon>Ascomycota</taxon>
        <taxon>Pezizomycotina</taxon>
        <taxon>Sordariomycetes</taxon>
        <taxon>Hypocreomycetidae</taxon>
        <taxon>Hypocreales</taxon>
        <taxon>Clavicipitaceae</taxon>
        <taxon>Metarhizium</taxon>
    </lineage>
</organism>
<keyword evidence="1" id="KW-1133">Transmembrane helix</keyword>
<evidence type="ECO:0000256" key="1">
    <source>
        <dbReference type="SAM" id="Phobius"/>
    </source>
</evidence>
<keyword evidence="2" id="KW-0496">Mitochondrion</keyword>
<feature type="transmembrane region" description="Helical" evidence="1">
    <location>
        <begin position="38"/>
        <end position="66"/>
    </location>
</feature>
<proteinExistence type="predicted"/>
<dbReference type="RefSeq" id="YP_009763318.1">
    <property type="nucleotide sequence ID" value="NC_047289.1"/>
</dbReference>
<feature type="transmembrane region" description="Helical" evidence="1">
    <location>
        <begin position="165"/>
        <end position="189"/>
    </location>
</feature>
<sequence length="292" mass="34934">MLLNFNNNYFYICPFAFCFFLTFSICLIRLHWNLGPLLIYRFMVTPIWALNIIFFISFIFIFYFICDSSENLVFHMVDKESNNSSAKLVANLVNENEYPLNLLVHMNTSIICGLIFLYIILNIYISKYLINKNIVKYLPQNYKIVKFFTLWLNKYLNLWSKNSNYFLGFCYFTLSYSIIMCKFILYIILLNKSVTLNDYPLVLLFYINGLILCAIIFLCIILNIYISKYLINKNIVKYLSQNSKIGRFFTLWLNKYLNLWSKNSNYFLGFCYFMLFFCITVCKIGLYLILYI</sequence>
<dbReference type="GeneID" id="54603127"/>
<gene>
    <name evidence="2" type="primary">orf292</name>
</gene>
<feature type="transmembrane region" description="Helical" evidence="1">
    <location>
        <begin position="266"/>
        <end position="290"/>
    </location>
</feature>
<feature type="transmembrane region" description="Helical" evidence="1">
    <location>
        <begin position="9"/>
        <end position="32"/>
    </location>
</feature>
<feature type="transmembrane region" description="Helical" evidence="1">
    <location>
        <begin position="102"/>
        <end position="125"/>
    </location>
</feature>